<proteinExistence type="predicted"/>
<accession>A0A813IKD3</accession>
<feature type="region of interest" description="Disordered" evidence="1">
    <location>
        <begin position="73"/>
        <end position="116"/>
    </location>
</feature>
<dbReference type="Proteomes" id="UP000626109">
    <property type="component" value="Unassembled WGS sequence"/>
</dbReference>
<name>A0A813IKD3_POLGL</name>
<evidence type="ECO:0000313" key="4">
    <source>
        <dbReference type="Proteomes" id="UP000626109"/>
    </source>
</evidence>
<organism evidence="3 4">
    <name type="scientific">Polarella glacialis</name>
    <name type="common">Dinoflagellate</name>
    <dbReference type="NCBI Taxonomy" id="89957"/>
    <lineage>
        <taxon>Eukaryota</taxon>
        <taxon>Sar</taxon>
        <taxon>Alveolata</taxon>
        <taxon>Dinophyceae</taxon>
        <taxon>Suessiales</taxon>
        <taxon>Suessiaceae</taxon>
        <taxon>Polarella</taxon>
    </lineage>
</organism>
<reference evidence="3" key="1">
    <citation type="submission" date="2021-02" db="EMBL/GenBank/DDBJ databases">
        <authorList>
            <person name="Dougan E. K."/>
            <person name="Rhodes N."/>
            <person name="Thang M."/>
            <person name="Chan C."/>
        </authorList>
    </citation>
    <scope>NUCLEOTIDE SEQUENCE</scope>
</reference>
<evidence type="ECO:0000313" key="3">
    <source>
        <dbReference type="EMBL" id="CAE8652595.1"/>
    </source>
</evidence>
<evidence type="ECO:0000256" key="1">
    <source>
        <dbReference type="SAM" id="MobiDB-lite"/>
    </source>
</evidence>
<feature type="non-terminal residue" evidence="3">
    <location>
        <position position="210"/>
    </location>
</feature>
<feature type="domain" description="Sperm microtubule inner protein 1 C-terminal" evidence="2">
    <location>
        <begin position="135"/>
        <end position="205"/>
    </location>
</feature>
<dbReference type="AlphaFoldDB" id="A0A813IKD3"/>
<dbReference type="EMBL" id="CAJNNW010010936">
    <property type="protein sequence ID" value="CAE8652595.1"/>
    <property type="molecule type" value="Genomic_DNA"/>
</dbReference>
<gene>
    <name evidence="3" type="ORF">PGLA2088_LOCUS9816</name>
</gene>
<dbReference type="Pfam" id="PF22589">
    <property type="entry name" value="SPMIP1"/>
    <property type="match status" value="1"/>
</dbReference>
<protein>
    <recommendedName>
        <fullName evidence="2">Sperm microtubule inner protein 1 C-terminal domain-containing protein</fullName>
    </recommendedName>
</protein>
<feature type="compositionally biased region" description="Low complexity" evidence="1">
    <location>
        <begin position="73"/>
        <end position="90"/>
    </location>
</feature>
<sequence length="210" mass="23423">TGSRIRSHKSRSVDRTIAVRMAAASPMALTMLEIDSCWRSRVQKEERARWNHSANAGMRSRVLHLAAERSLAATTRTPSATATAKSSWTSGMTHPMADDVSSTMTGGRSGSRRSSAVGFLEEKLNLPGFRRSGTPELLYHGGRKQYLQRRKKYSIQERYGHPITESQNFGTEIPADYFLHPAEHGHKPVIKQSFFRVTGADTFKDPAIMC</sequence>
<dbReference type="InterPro" id="IPR054323">
    <property type="entry name" value="SPMIP1_C"/>
</dbReference>
<evidence type="ECO:0000259" key="2">
    <source>
        <dbReference type="Pfam" id="PF22589"/>
    </source>
</evidence>
<comment type="caution">
    <text evidence="3">The sequence shown here is derived from an EMBL/GenBank/DDBJ whole genome shotgun (WGS) entry which is preliminary data.</text>
</comment>